<dbReference type="EMBL" id="CP002833">
    <property type="protein sequence ID" value="AFI64783.1"/>
    <property type="molecule type" value="Genomic_DNA"/>
</dbReference>
<gene>
    <name evidence="2" type="ordered locus">BP1026B_I0108</name>
</gene>
<evidence type="ECO:0000313" key="2">
    <source>
        <dbReference type="EMBL" id="AFI64783.1"/>
    </source>
</evidence>
<accession>A0A0H3HFR4</accession>
<dbReference type="Proteomes" id="UP000010087">
    <property type="component" value="Chromosome 1"/>
</dbReference>
<dbReference type="PATRIC" id="fig|884204.6.peg.440"/>
<dbReference type="AlphaFoldDB" id="A0A0H3HFR4"/>
<evidence type="ECO:0000256" key="1">
    <source>
        <dbReference type="SAM" id="SignalP"/>
    </source>
</evidence>
<sequence>MAQKKKVVYFLGAGASFGAGAKATVQAGHQLPIPTQATFRPTFLRFCKSQKNRARIESFLFRYFLGYGKTPVRTPAAKRRHLLTSIDVEEVFTFLSERTRAPSTSTQLRTYALQVWGALAEEIGQVFSRFNANSATKAIYKDFLKHHFRRFDTVVSFNYDTIFENSLPARRSARYVGLRDSAGTIPLLKPHGSVNWVQADDGTITVGNPVGPAVIVAPTHLKFIADPDQKEVQHPGYLDQAHEIQKIWAEMEREMRFARSLVFIGYSFPVADLYFASVLRSVLADRDTTPNIVIVNPDAVAISERLLRRFPLVTVSRFFDLAQFIRAGRAVIAQ</sequence>
<dbReference type="RefSeq" id="WP_004553744.1">
    <property type="nucleotide sequence ID" value="NC_017831.1"/>
</dbReference>
<evidence type="ECO:0000313" key="3">
    <source>
        <dbReference type="Proteomes" id="UP000010087"/>
    </source>
</evidence>
<dbReference type="Pfam" id="PF13289">
    <property type="entry name" value="SIR2_2"/>
    <property type="match status" value="1"/>
</dbReference>
<feature type="chain" id="PRO_5002611081" evidence="1">
    <location>
        <begin position="22"/>
        <end position="334"/>
    </location>
</feature>
<organism evidence="2 3">
    <name type="scientific">Burkholderia pseudomallei (strain 1026b)</name>
    <dbReference type="NCBI Taxonomy" id="884204"/>
    <lineage>
        <taxon>Bacteria</taxon>
        <taxon>Pseudomonadati</taxon>
        <taxon>Pseudomonadota</taxon>
        <taxon>Betaproteobacteria</taxon>
        <taxon>Burkholderiales</taxon>
        <taxon>Burkholderiaceae</taxon>
        <taxon>Burkholderia</taxon>
        <taxon>pseudomallei group</taxon>
    </lineage>
</organism>
<keyword evidence="1" id="KW-0732">Signal</keyword>
<name>A0A0H3HFR4_BURP2</name>
<dbReference type="KEGG" id="bpz:BP1026B_I0108"/>
<reference evidence="2 3" key="1">
    <citation type="journal article" date="2012" name="PLoS ONE">
        <title>Evolution of Burkholderia pseudomallei in recurrent melioidosis.</title>
        <authorList>
            <person name="Hayden H.S."/>
            <person name="Lim R."/>
            <person name="Brittnacher M.J."/>
            <person name="Sims E.H."/>
            <person name="Ramage E.R."/>
            <person name="Fong C."/>
            <person name="Wu Z."/>
            <person name="Crist E."/>
            <person name="Chang J."/>
            <person name="Zhou Y."/>
            <person name="Radey M."/>
            <person name="Rohmer L."/>
            <person name="Haugen E."/>
            <person name="Gillett W."/>
            <person name="Wuthiekanun V."/>
            <person name="Peacock S.J."/>
            <person name="Kaul R."/>
            <person name="Miller S.I."/>
            <person name="Manoil C."/>
            <person name="Jacobs M.A."/>
        </authorList>
    </citation>
    <scope>NUCLEOTIDE SEQUENCE [LARGE SCALE GENOMIC DNA]</scope>
    <source>
        <strain evidence="2 3">1026b</strain>
    </source>
</reference>
<feature type="signal peptide" evidence="1">
    <location>
        <begin position="1"/>
        <end position="21"/>
    </location>
</feature>
<protein>
    <submittedName>
        <fullName evidence="2">Putative exported protein</fullName>
    </submittedName>
</protein>
<proteinExistence type="predicted"/>